<dbReference type="PANTHER" id="PTHR22893:SF91">
    <property type="entry name" value="NADPH DEHYDROGENASE 2-RELATED"/>
    <property type="match status" value="1"/>
</dbReference>
<evidence type="ECO:0000313" key="3">
    <source>
        <dbReference type="Proteomes" id="UP000250140"/>
    </source>
</evidence>
<dbReference type="InterPro" id="IPR013785">
    <property type="entry name" value="Aldolase_TIM"/>
</dbReference>
<protein>
    <submittedName>
        <fullName evidence="2">FMN-linked oxidoreductase</fullName>
    </submittedName>
</protein>
<dbReference type="EMBL" id="KV751039">
    <property type="protein sequence ID" value="OCL01891.1"/>
    <property type="molecule type" value="Genomic_DNA"/>
</dbReference>
<dbReference type="OrthoDB" id="276546at2759"/>
<name>A0A8E2ENC0_9PEZI</name>
<dbReference type="Pfam" id="PF00724">
    <property type="entry name" value="Oxidored_FMN"/>
    <property type="match status" value="1"/>
</dbReference>
<reference evidence="2 3" key="1">
    <citation type="journal article" date="2016" name="Nat. Commun.">
        <title>Ectomycorrhizal ecology is imprinted in the genome of the dominant symbiotic fungus Cenococcum geophilum.</title>
        <authorList>
            <consortium name="DOE Joint Genome Institute"/>
            <person name="Peter M."/>
            <person name="Kohler A."/>
            <person name="Ohm R.A."/>
            <person name="Kuo A."/>
            <person name="Krutzmann J."/>
            <person name="Morin E."/>
            <person name="Arend M."/>
            <person name="Barry K.W."/>
            <person name="Binder M."/>
            <person name="Choi C."/>
            <person name="Clum A."/>
            <person name="Copeland A."/>
            <person name="Grisel N."/>
            <person name="Haridas S."/>
            <person name="Kipfer T."/>
            <person name="LaButti K."/>
            <person name="Lindquist E."/>
            <person name="Lipzen A."/>
            <person name="Maire R."/>
            <person name="Meier B."/>
            <person name="Mihaltcheva S."/>
            <person name="Molinier V."/>
            <person name="Murat C."/>
            <person name="Poggeler S."/>
            <person name="Quandt C.A."/>
            <person name="Sperisen C."/>
            <person name="Tritt A."/>
            <person name="Tisserant E."/>
            <person name="Crous P.W."/>
            <person name="Henrissat B."/>
            <person name="Nehls U."/>
            <person name="Egli S."/>
            <person name="Spatafora J.W."/>
            <person name="Grigoriev I.V."/>
            <person name="Martin F.M."/>
        </authorList>
    </citation>
    <scope>NUCLEOTIDE SEQUENCE [LARGE SCALE GENOMIC DNA]</scope>
    <source>
        <strain evidence="2 3">CBS 207.34</strain>
    </source>
</reference>
<proteinExistence type="predicted"/>
<dbReference type="GO" id="GO:0010181">
    <property type="term" value="F:FMN binding"/>
    <property type="evidence" value="ECO:0007669"/>
    <property type="project" value="InterPro"/>
</dbReference>
<gene>
    <name evidence="2" type="ORF">AOQ84DRAFT_201309</name>
</gene>
<dbReference type="FunFam" id="3.20.20.70:FF:000138">
    <property type="entry name" value="NADPH dehydrogenase 1"/>
    <property type="match status" value="1"/>
</dbReference>
<feature type="domain" description="NADH:flavin oxidoreductase/NADH oxidase N-terminal" evidence="1">
    <location>
        <begin position="4"/>
        <end position="342"/>
    </location>
</feature>
<dbReference type="InterPro" id="IPR045247">
    <property type="entry name" value="Oye-like"/>
</dbReference>
<dbReference type="AlphaFoldDB" id="A0A8E2ENC0"/>
<dbReference type="PANTHER" id="PTHR22893">
    <property type="entry name" value="NADH OXIDOREDUCTASE-RELATED"/>
    <property type="match status" value="1"/>
</dbReference>
<dbReference type="InterPro" id="IPR001155">
    <property type="entry name" value="OxRdtase_FMN_N"/>
</dbReference>
<organism evidence="2 3">
    <name type="scientific">Glonium stellatum</name>
    <dbReference type="NCBI Taxonomy" id="574774"/>
    <lineage>
        <taxon>Eukaryota</taxon>
        <taxon>Fungi</taxon>
        <taxon>Dikarya</taxon>
        <taxon>Ascomycota</taxon>
        <taxon>Pezizomycotina</taxon>
        <taxon>Dothideomycetes</taxon>
        <taxon>Pleosporomycetidae</taxon>
        <taxon>Gloniales</taxon>
        <taxon>Gloniaceae</taxon>
        <taxon>Glonium</taxon>
    </lineage>
</organism>
<dbReference type="CDD" id="cd02933">
    <property type="entry name" value="OYE_like_FMN"/>
    <property type="match status" value="1"/>
</dbReference>
<sequence>MSSKLFTPLQVGSMNLKHRLVLAPLTRFRADDSHVPLPFVKDYYAQRASLPGTLLITEATFISPRASGYPNVPGIWNSEQARAWKEVTDAVHAKGSYIFVQLWALGRTANPAIKAAEGTGDVISSSPTPMAADKPTPRELTEKEIWEYVADYAAAARLAVEEAGFDGVEIHGANGYLVDQFIQDRVNTRTDRWGGSIENRARFAFEVTKAVVKAVGSDKTGIRLSPWSMFQGMRMADPVPQFKYVIEGLRDIGLAYLHLVSSRVAPGAHLESREGEGDERLDFAFEAWRDAAPVLLAGGFKPESARATVDEELRDRDVAIVFGRLYISNPDLPFKILKGLPLTPYNRDTFYNPKSEEGYIDQPFSKEYLESEAKL</sequence>
<evidence type="ECO:0000259" key="1">
    <source>
        <dbReference type="Pfam" id="PF00724"/>
    </source>
</evidence>
<evidence type="ECO:0000313" key="2">
    <source>
        <dbReference type="EMBL" id="OCL01891.1"/>
    </source>
</evidence>
<dbReference type="SUPFAM" id="SSF51395">
    <property type="entry name" value="FMN-linked oxidoreductases"/>
    <property type="match status" value="1"/>
</dbReference>
<dbReference type="Gene3D" id="3.20.20.70">
    <property type="entry name" value="Aldolase class I"/>
    <property type="match status" value="1"/>
</dbReference>
<keyword evidence="3" id="KW-1185">Reference proteome</keyword>
<accession>A0A8E2ENC0</accession>
<dbReference type="Proteomes" id="UP000250140">
    <property type="component" value="Unassembled WGS sequence"/>
</dbReference>
<dbReference type="GO" id="GO:0003959">
    <property type="term" value="F:NADPH dehydrogenase activity"/>
    <property type="evidence" value="ECO:0007669"/>
    <property type="project" value="TreeGrafter"/>
</dbReference>